<dbReference type="Gene3D" id="2.60.40.640">
    <property type="match status" value="1"/>
</dbReference>
<keyword evidence="3" id="KW-1185">Reference proteome</keyword>
<protein>
    <recommendedName>
        <fullName evidence="4">Arrestin-like N-terminal domain-containing protein</fullName>
    </recommendedName>
</protein>
<evidence type="ECO:0000313" key="3">
    <source>
        <dbReference type="Proteomes" id="UP000292702"/>
    </source>
</evidence>
<dbReference type="Proteomes" id="UP000292702">
    <property type="component" value="Unassembled WGS sequence"/>
</dbReference>
<dbReference type="STRING" id="92696.A0A4R0RWD3"/>
<feature type="region of interest" description="Disordered" evidence="1">
    <location>
        <begin position="364"/>
        <end position="392"/>
    </location>
</feature>
<evidence type="ECO:0008006" key="4">
    <source>
        <dbReference type="Google" id="ProtNLM"/>
    </source>
</evidence>
<dbReference type="OrthoDB" id="2333384at2759"/>
<gene>
    <name evidence="2" type="ORF">EIP91_000400</name>
</gene>
<dbReference type="AlphaFoldDB" id="A0A4R0RWD3"/>
<dbReference type="InterPro" id="IPR014752">
    <property type="entry name" value="Arrestin-like_C"/>
</dbReference>
<name>A0A4R0RWD3_9APHY</name>
<sequence>MSSLPQSLTLHVLTDRVWVGGSGLEGEVRLHFPLANEEKILGVKIRLKRIVSIKEGLMSKSKEETILEERSLWRRDEASRSAPIPSSGVVTTLPFRFSLPDDVLPTCRYSTEELLATIAFVSYHIEVTGARPGRKNDRKVSSVVKLMPLDCIGAQTRQQMHTLEKKAQQLKVDVRETVFRGTSTVELKLTYPDLGGLPMRRRVPFELQIETVTRPMYFDDTYNYLDVDLFPMPPARASDVDIYVEQSVHLQHRHKSGGMVFKIPCAQPHQVEVGELERRWCPNEEAYGEYMGKWEQSRTFRFLAGLLDAPSFRHDLLEVKYEMHVDVTFAGRGTPVKLQFPVKFNSGWGRSDVLPLTSQEPQIAVSSSQPLPQTVSRTSDPSPVAEASRLNPTLGMDRLNAMSFMRPDASEDTLVSYLPPPTIPAPKVYLVHDKPLPVPEVSQVTTYPSPINTQFAPSTSHSDSISSSSSTAPPHTYPPSAYRDSFMGPAPPPYRTTPRDLPPLPKSLHHIQYSS</sequence>
<evidence type="ECO:0000256" key="1">
    <source>
        <dbReference type="SAM" id="MobiDB-lite"/>
    </source>
</evidence>
<evidence type="ECO:0000313" key="2">
    <source>
        <dbReference type="EMBL" id="TCD67174.1"/>
    </source>
</evidence>
<reference evidence="2 3" key="1">
    <citation type="submission" date="2018-11" db="EMBL/GenBank/DDBJ databases">
        <title>Genome assembly of Steccherinum ochraceum LE-BIN_3174, the white-rot fungus of the Steccherinaceae family (The Residual Polyporoid clade, Polyporales, Basidiomycota).</title>
        <authorList>
            <person name="Fedorova T.V."/>
            <person name="Glazunova O.A."/>
            <person name="Landesman E.O."/>
            <person name="Moiseenko K.V."/>
            <person name="Psurtseva N.V."/>
            <person name="Savinova O.S."/>
            <person name="Shakhova N.V."/>
            <person name="Tyazhelova T.V."/>
            <person name="Vasina D.V."/>
        </authorList>
    </citation>
    <scope>NUCLEOTIDE SEQUENCE [LARGE SCALE GENOMIC DNA]</scope>
    <source>
        <strain evidence="2 3">LE-BIN_3174</strain>
    </source>
</reference>
<feature type="compositionally biased region" description="Low complexity" evidence="1">
    <location>
        <begin position="456"/>
        <end position="481"/>
    </location>
</feature>
<dbReference type="EMBL" id="RWJN01000107">
    <property type="protein sequence ID" value="TCD67174.1"/>
    <property type="molecule type" value="Genomic_DNA"/>
</dbReference>
<feature type="compositionally biased region" description="Polar residues" evidence="1">
    <location>
        <begin position="364"/>
        <end position="381"/>
    </location>
</feature>
<comment type="caution">
    <text evidence="2">The sequence shown here is derived from an EMBL/GenBank/DDBJ whole genome shotgun (WGS) entry which is preliminary data.</text>
</comment>
<proteinExistence type="predicted"/>
<organism evidence="2 3">
    <name type="scientific">Steccherinum ochraceum</name>
    <dbReference type="NCBI Taxonomy" id="92696"/>
    <lineage>
        <taxon>Eukaryota</taxon>
        <taxon>Fungi</taxon>
        <taxon>Dikarya</taxon>
        <taxon>Basidiomycota</taxon>
        <taxon>Agaricomycotina</taxon>
        <taxon>Agaricomycetes</taxon>
        <taxon>Polyporales</taxon>
        <taxon>Steccherinaceae</taxon>
        <taxon>Steccherinum</taxon>
    </lineage>
</organism>
<accession>A0A4R0RWD3</accession>
<feature type="region of interest" description="Disordered" evidence="1">
    <location>
        <begin position="449"/>
        <end position="515"/>
    </location>
</feature>
<feature type="compositionally biased region" description="Pro residues" evidence="1">
    <location>
        <begin position="489"/>
        <end position="505"/>
    </location>
</feature>